<comment type="caution">
    <text evidence="2">The sequence shown here is derived from an EMBL/GenBank/DDBJ whole genome shotgun (WGS) entry which is preliminary data.</text>
</comment>
<protein>
    <recommendedName>
        <fullName evidence="1">Serine aminopeptidase S33 domain-containing protein</fullName>
    </recommendedName>
</protein>
<dbReference type="InterPro" id="IPR029058">
    <property type="entry name" value="AB_hydrolase_fold"/>
</dbReference>
<accession>A0AAW2X464</accession>
<dbReference type="AlphaFoldDB" id="A0AAW2X464"/>
<dbReference type="EMBL" id="JACGWN010000006">
    <property type="protein sequence ID" value="KAL0446876.1"/>
    <property type="molecule type" value="Genomic_DNA"/>
</dbReference>
<evidence type="ECO:0000259" key="1">
    <source>
        <dbReference type="Pfam" id="PF12146"/>
    </source>
</evidence>
<sequence>MTPPVPLQKATNLSIKAYATSKACPQKDLADLAFRELKKKQMAPYNVISYSDQTRLKTAVELLNATKYIESQVKKVASPMLILHGAADRVTDPRVSQFLYDRLRARTRL</sequence>
<reference evidence="2" key="2">
    <citation type="journal article" date="2024" name="Plant">
        <title>Genomic evolution and insights into agronomic trait innovations of Sesamum species.</title>
        <authorList>
            <person name="Miao H."/>
            <person name="Wang L."/>
            <person name="Qu L."/>
            <person name="Liu H."/>
            <person name="Sun Y."/>
            <person name="Le M."/>
            <person name="Wang Q."/>
            <person name="Wei S."/>
            <person name="Zheng Y."/>
            <person name="Lin W."/>
            <person name="Duan Y."/>
            <person name="Cao H."/>
            <person name="Xiong S."/>
            <person name="Wang X."/>
            <person name="Wei L."/>
            <person name="Li C."/>
            <person name="Ma Q."/>
            <person name="Ju M."/>
            <person name="Zhao R."/>
            <person name="Li G."/>
            <person name="Mu C."/>
            <person name="Tian Q."/>
            <person name="Mei H."/>
            <person name="Zhang T."/>
            <person name="Gao T."/>
            <person name="Zhang H."/>
        </authorList>
    </citation>
    <scope>NUCLEOTIDE SEQUENCE</scope>
    <source>
        <strain evidence="2">KEN1</strain>
    </source>
</reference>
<dbReference type="Gene3D" id="3.40.50.1820">
    <property type="entry name" value="alpha/beta hydrolase"/>
    <property type="match status" value="1"/>
</dbReference>
<gene>
    <name evidence="2" type="ORF">Slati_1815500</name>
</gene>
<evidence type="ECO:0000313" key="2">
    <source>
        <dbReference type="EMBL" id="KAL0446876.1"/>
    </source>
</evidence>
<organism evidence="2">
    <name type="scientific">Sesamum latifolium</name>
    <dbReference type="NCBI Taxonomy" id="2727402"/>
    <lineage>
        <taxon>Eukaryota</taxon>
        <taxon>Viridiplantae</taxon>
        <taxon>Streptophyta</taxon>
        <taxon>Embryophyta</taxon>
        <taxon>Tracheophyta</taxon>
        <taxon>Spermatophyta</taxon>
        <taxon>Magnoliopsida</taxon>
        <taxon>eudicotyledons</taxon>
        <taxon>Gunneridae</taxon>
        <taxon>Pentapetalae</taxon>
        <taxon>asterids</taxon>
        <taxon>lamiids</taxon>
        <taxon>Lamiales</taxon>
        <taxon>Pedaliaceae</taxon>
        <taxon>Sesamum</taxon>
    </lineage>
</organism>
<dbReference type="SUPFAM" id="SSF53474">
    <property type="entry name" value="alpha/beta-Hydrolases"/>
    <property type="match status" value="1"/>
</dbReference>
<dbReference type="PANTHER" id="PTHR11614">
    <property type="entry name" value="PHOSPHOLIPASE-RELATED"/>
    <property type="match status" value="1"/>
</dbReference>
<proteinExistence type="predicted"/>
<name>A0AAW2X464_9LAMI</name>
<dbReference type="InterPro" id="IPR051044">
    <property type="entry name" value="MAG_DAG_Lipase"/>
</dbReference>
<dbReference type="InterPro" id="IPR022742">
    <property type="entry name" value="Hydrolase_4"/>
</dbReference>
<dbReference type="Pfam" id="PF12146">
    <property type="entry name" value="Hydrolase_4"/>
    <property type="match status" value="1"/>
</dbReference>
<feature type="domain" description="Serine aminopeptidase S33" evidence="1">
    <location>
        <begin position="20"/>
        <end position="106"/>
    </location>
</feature>
<reference evidence="2" key="1">
    <citation type="submission" date="2020-06" db="EMBL/GenBank/DDBJ databases">
        <authorList>
            <person name="Li T."/>
            <person name="Hu X."/>
            <person name="Zhang T."/>
            <person name="Song X."/>
            <person name="Zhang H."/>
            <person name="Dai N."/>
            <person name="Sheng W."/>
            <person name="Hou X."/>
            <person name="Wei L."/>
        </authorList>
    </citation>
    <scope>NUCLEOTIDE SEQUENCE</scope>
    <source>
        <strain evidence="2">KEN1</strain>
        <tissue evidence="2">Leaf</tissue>
    </source>
</reference>